<dbReference type="PATRIC" id="fig|999414.3.peg.2056"/>
<accession>H1HHW0</accession>
<evidence type="ECO:0000256" key="2">
    <source>
        <dbReference type="SAM" id="MobiDB-lite"/>
    </source>
</evidence>
<dbReference type="InterPro" id="IPR011050">
    <property type="entry name" value="Pectin_lyase_fold/virulence"/>
</dbReference>
<proteinExistence type="predicted"/>
<dbReference type="SUPFAM" id="SSF103515">
    <property type="entry name" value="Autotransporter"/>
    <property type="match status" value="1"/>
</dbReference>
<dbReference type="PROSITE" id="PS51257">
    <property type="entry name" value="PROKAR_LIPOPROTEIN"/>
    <property type="match status" value="1"/>
</dbReference>
<feature type="compositionally biased region" description="Pro residues" evidence="2">
    <location>
        <begin position="40"/>
        <end position="53"/>
    </location>
</feature>
<dbReference type="Pfam" id="PF00082">
    <property type="entry name" value="Peptidase_S8"/>
    <property type="match status" value="1"/>
</dbReference>
<gene>
    <name evidence="4" type="ORF">HMPREF9942_02061</name>
</gene>
<dbReference type="SMART" id="SM00869">
    <property type="entry name" value="Autotransporter"/>
    <property type="match status" value="1"/>
</dbReference>
<feature type="region of interest" description="Disordered" evidence="2">
    <location>
        <begin position="29"/>
        <end position="74"/>
    </location>
</feature>
<dbReference type="EMBL" id="AGEH01000027">
    <property type="protein sequence ID" value="EHO76037.1"/>
    <property type="molecule type" value="Genomic_DNA"/>
</dbReference>
<dbReference type="PROSITE" id="PS51208">
    <property type="entry name" value="AUTOTRANSPORTER"/>
    <property type="match status" value="1"/>
</dbReference>
<evidence type="ECO:0000313" key="5">
    <source>
        <dbReference type="Proteomes" id="UP000004565"/>
    </source>
</evidence>
<dbReference type="InterPro" id="IPR036852">
    <property type="entry name" value="Peptidase_S8/S53_dom_sf"/>
</dbReference>
<dbReference type="Proteomes" id="UP000004565">
    <property type="component" value="Unassembled WGS sequence"/>
</dbReference>
<dbReference type="InterPro" id="IPR034061">
    <property type="entry name" value="Peptidases_S8_Autotransporter"/>
</dbReference>
<dbReference type="InterPro" id="IPR051551">
    <property type="entry name" value="Autotransporter_adhesion"/>
</dbReference>
<comment type="caution">
    <text evidence="4">The sequence shown here is derived from an EMBL/GenBank/DDBJ whole genome shotgun (WGS) entry which is preliminary data.</text>
</comment>
<dbReference type="InterPro" id="IPR000209">
    <property type="entry name" value="Peptidase_S8/S53_dom"/>
</dbReference>
<organism evidence="4 5">
    <name type="scientific">Fusobacterium animalis F0419</name>
    <dbReference type="NCBI Taxonomy" id="999414"/>
    <lineage>
        <taxon>Bacteria</taxon>
        <taxon>Fusobacteriati</taxon>
        <taxon>Fusobacteriota</taxon>
        <taxon>Fusobacteriia</taxon>
        <taxon>Fusobacteriales</taxon>
        <taxon>Fusobacteriaceae</taxon>
        <taxon>Fusobacterium</taxon>
    </lineage>
</organism>
<dbReference type="InterPro" id="IPR013425">
    <property type="entry name" value="Autotrns_rpt"/>
</dbReference>
<dbReference type="Pfam" id="PF12951">
    <property type="entry name" value="PATR"/>
    <property type="match status" value="1"/>
</dbReference>
<dbReference type="NCBIfam" id="TIGR02601">
    <property type="entry name" value="autotrns_rpt"/>
    <property type="match status" value="1"/>
</dbReference>
<reference evidence="4 5" key="1">
    <citation type="submission" date="2011-12" db="EMBL/GenBank/DDBJ databases">
        <title>The Genome Sequence of Fusobacterium nucleatum subsp. animalis OT 420.</title>
        <authorList>
            <consortium name="The Broad Institute Genome Sequencing Platform"/>
            <person name="Earl A."/>
            <person name="Ward D."/>
            <person name="Feldgarden M."/>
            <person name="Gevers D."/>
            <person name="Izard J."/>
            <person name="Blanton J.M."/>
            <person name="Mathney J."/>
            <person name="Tanner A.C."/>
            <person name="Dewhirst F.E."/>
            <person name="Young S.K."/>
            <person name="Zeng Q."/>
            <person name="Gargeya S."/>
            <person name="Fitzgerald M."/>
            <person name="Haas B."/>
            <person name="Abouelleil A."/>
            <person name="Alvarado L."/>
            <person name="Arachchi H.M."/>
            <person name="Berlin A."/>
            <person name="Chapman S.B."/>
            <person name="Gearin G."/>
            <person name="Goldberg J."/>
            <person name="Griggs A."/>
            <person name="Gujja S."/>
            <person name="Hansen M."/>
            <person name="Heiman D."/>
            <person name="Howarth C."/>
            <person name="Larimer J."/>
            <person name="Lui A."/>
            <person name="MacDonald P.J.P."/>
            <person name="McCowen C."/>
            <person name="Montmayeur A."/>
            <person name="Murphy C."/>
            <person name="Neiman D."/>
            <person name="Pearson M."/>
            <person name="Priest M."/>
            <person name="Roberts A."/>
            <person name="Saif S."/>
            <person name="Shea T."/>
            <person name="Sisk P."/>
            <person name="Stolte C."/>
            <person name="Sykes S."/>
            <person name="Wortman J."/>
            <person name="Nusbaum C."/>
            <person name="Birren B."/>
        </authorList>
    </citation>
    <scope>NUCLEOTIDE SEQUENCE [LARGE SCALE GENOMIC DNA]</scope>
    <source>
        <strain evidence="5">F0419</strain>
    </source>
</reference>
<dbReference type="AlphaFoldDB" id="H1HHW0"/>
<dbReference type="Gene3D" id="2.40.128.130">
    <property type="entry name" value="Autotransporter beta-domain"/>
    <property type="match status" value="1"/>
</dbReference>
<evidence type="ECO:0000313" key="4">
    <source>
        <dbReference type="EMBL" id="EHO76037.1"/>
    </source>
</evidence>
<dbReference type="InterPro" id="IPR036709">
    <property type="entry name" value="Autotransporte_beta_dom_sf"/>
</dbReference>
<keyword evidence="1" id="KW-0732">Signal</keyword>
<dbReference type="SUPFAM" id="SSF51126">
    <property type="entry name" value="Pectin lyase-like"/>
    <property type="match status" value="1"/>
</dbReference>
<dbReference type="CDD" id="cd04848">
    <property type="entry name" value="Peptidases_S8_Autotransporter_serine_protease_like"/>
    <property type="match status" value="1"/>
</dbReference>
<dbReference type="GO" id="GO:0004252">
    <property type="term" value="F:serine-type endopeptidase activity"/>
    <property type="evidence" value="ECO:0007669"/>
    <property type="project" value="InterPro"/>
</dbReference>
<sequence length="1076" mass="116942">MRKEILKSKMMMIALASILFVSCGGGGGGGGGGSSNLPLRPTPTPSPSVPKPSTPTETDPAYKFPTTSNPLDSRKGDMSALKTSLYNNQVASGASIPKDTRESDGLVNGVNEGKLEGSGVKVAILDSNFVDAPRAGSSSAENEEGNAITRRRDRSLTAVYTDVEIINETPDHPYIKEALTNTEQPTGLEHGEEVLEVVRDLGYAPNNDALTHFSDKTKPKNKIKTILGSTGWDYNYMEKGQNKRRVAAILPTQEVYEAAMAKFGNQSVKIFNQSFGSKASYDDSEYRRYKGEGNLPLPFAKMHSTDSTNFMIPYFKDAVNNKGGLFIWAAGNKKGKASSLEAGLPYFDQSLEKGWISVVGVRPEKKSGGIISTYNVIDNLSHAGSDAAYWSISADDSSIKKITSVNTVTGTVGYTIGYGSSYAAPRVTRAAALVYEKYDWMTADQIRQTLFTTTDETNVTFRKPGRRVSSSPDSEYGWGMLNQERALKGPGAFMNVTSNSSASKIFNANVPSGTTSYFDNNIFGDGGLQKLGDGTLHLTGNNSFSGGSRVTAGTLEIHQVHSSPITVGANGTLVLNPKAIVGYDSWAWETIGTINPQKITHEGLKVKNYGTVKFNGTTAIIGGDYVAYTGSDTQVGFKNSVKVLGKIRIQNGTVTVQSNDYISQTEKSTIMQGKSFEGNIANVKTNGMRTANVEVKDGKVVATLSRQNPVEYVGENAEASSKNVAGNVENVFQDLDRKVKEGTATKEELAMGATIQNMERETFATATEMMSGEIYASAQALTFSQAQNVNRDLSNRLSGLDNFKNSNKDSEVWFSVLGSAGKLRRDGYASADTRVTGGQFGADTKFSPTTTLGVALNYSYAKADFNRYAGESKSDMVGVSLYGKQDLPYGFYTAGRLGLSHISSKVERELLTSTGDTVTGKINHHDKMLSAYVELGKKFGWFTPFIGYSQDYLRRGNFDESEASWGIKADKKNYRTSNFLVGARAEYVGNKYKLQAYVTQAINTDKRDLSYEGRFTGSSVKQKFYGVKQAKNTTWIGFGAFREITPVFGVYGNVDFRVEDKKWADSVFSAGLQYRF</sequence>
<evidence type="ECO:0000256" key="1">
    <source>
        <dbReference type="ARBA" id="ARBA00022729"/>
    </source>
</evidence>
<dbReference type="InterPro" id="IPR005546">
    <property type="entry name" value="Autotransporte_beta"/>
</dbReference>
<evidence type="ECO:0000259" key="3">
    <source>
        <dbReference type="PROSITE" id="PS51208"/>
    </source>
</evidence>
<dbReference type="RefSeq" id="WP_005910889.1">
    <property type="nucleotide sequence ID" value="NZ_AKCE01000001.1"/>
</dbReference>
<dbReference type="NCBIfam" id="NF033865">
    <property type="entry name" value="fusolisin"/>
    <property type="match status" value="1"/>
</dbReference>
<dbReference type="HOGENOM" id="CLU_005887_0_0_0"/>
<dbReference type="Gene3D" id="3.40.50.200">
    <property type="entry name" value="Peptidase S8/S53 domain"/>
    <property type="match status" value="1"/>
</dbReference>
<dbReference type="GO" id="GO:0006508">
    <property type="term" value="P:proteolysis"/>
    <property type="evidence" value="ECO:0007669"/>
    <property type="project" value="InterPro"/>
</dbReference>
<dbReference type="Pfam" id="PF03797">
    <property type="entry name" value="Autotransporter"/>
    <property type="match status" value="1"/>
</dbReference>
<dbReference type="SUPFAM" id="SSF52743">
    <property type="entry name" value="Subtilisin-like"/>
    <property type="match status" value="1"/>
</dbReference>
<protein>
    <submittedName>
        <fullName evidence="4">Autotransporter-associated beta strand</fullName>
    </submittedName>
</protein>
<feature type="domain" description="Autotransporter" evidence="3">
    <location>
        <begin position="805"/>
        <end position="1076"/>
    </location>
</feature>
<dbReference type="PANTHER" id="PTHR35037:SF3">
    <property type="entry name" value="C-TERMINAL REGION OF AIDA-LIKE PROTEIN"/>
    <property type="match status" value="1"/>
</dbReference>
<name>H1HHW0_9FUSO</name>
<dbReference type="PANTHER" id="PTHR35037">
    <property type="entry name" value="C-TERMINAL REGION OF AIDA-LIKE PROTEIN"/>
    <property type="match status" value="1"/>
</dbReference>